<dbReference type="HOGENOM" id="CLU_2294456_0_0_1"/>
<proteinExistence type="predicted"/>
<protein>
    <submittedName>
        <fullName evidence="2">Uncharacterized protein</fullName>
    </submittedName>
</protein>
<evidence type="ECO:0000313" key="3">
    <source>
        <dbReference type="Proteomes" id="UP000000305"/>
    </source>
</evidence>
<evidence type="ECO:0000256" key="1">
    <source>
        <dbReference type="SAM" id="MobiDB-lite"/>
    </source>
</evidence>
<organism evidence="2 3">
    <name type="scientific">Daphnia pulex</name>
    <name type="common">Water flea</name>
    <dbReference type="NCBI Taxonomy" id="6669"/>
    <lineage>
        <taxon>Eukaryota</taxon>
        <taxon>Metazoa</taxon>
        <taxon>Ecdysozoa</taxon>
        <taxon>Arthropoda</taxon>
        <taxon>Crustacea</taxon>
        <taxon>Branchiopoda</taxon>
        <taxon>Diplostraca</taxon>
        <taxon>Cladocera</taxon>
        <taxon>Anomopoda</taxon>
        <taxon>Daphniidae</taxon>
        <taxon>Daphnia</taxon>
    </lineage>
</organism>
<dbReference type="Proteomes" id="UP000000305">
    <property type="component" value="Unassembled WGS sequence"/>
</dbReference>
<evidence type="ECO:0000313" key="2">
    <source>
        <dbReference type="EMBL" id="EFX76929.1"/>
    </source>
</evidence>
<feature type="region of interest" description="Disordered" evidence="1">
    <location>
        <begin position="1"/>
        <end position="40"/>
    </location>
</feature>
<dbReference type="KEGG" id="dpx:DAPPUDRAFT_106477"/>
<name>E9GTW7_DAPPU</name>
<keyword evidence="3" id="KW-1185">Reference proteome</keyword>
<dbReference type="EMBL" id="GL732565">
    <property type="protein sequence ID" value="EFX76929.1"/>
    <property type="molecule type" value="Genomic_DNA"/>
</dbReference>
<reference evidence="2 3" key="1">
    <citation type="journal article" date="2011" name="Science">
        <title>The ecoresponsive genome of Daphnia pulex.</title>
        <authorList>
            <person name="Colbourne J.K."/>
            <person name="Pfrender M.E."/>
            <person name="Gilbert D."/>
            <person name="Thomas W.K."/>
            <person name="Tucker A."/>
            <person name="Oakley T.H."/>
            <person name="Tokishita S."/>
            <person name="Aerts A."/>
            <person name="Arnold G.J."/>
            <person name="Basu M.K."/>
            <person name="Bauer D.J."/>
            <person name="Caceres C.E."/>
            <person name="Carmel L."/>
            <person name="Casola C."/>
            <person name="Choi J.H."/>
            <person name="Detter J.C."/>
            <person name="Dong Q."/>
            <person name="Dusheyko S."/>
            <person name="Eads B.D."/>
            <person name="Frohlich T."/>
            <person name="Geiler-Samerotte K.A."/>
            <person name="Gerlach D."/>
            <person name="Hatcher P."/>
            <person name="Jogdeo S."/>
            <person name="Krijgsveld J."/>
            <person name="Kriventseva E.V."/>
            <person name="Kultz D."/>
            <person name="Laforsch C."/>
            <person name="Lindquist E."/>
            <person name="Lopez J."/>
            <person name="Manak J.R."/>
            <person name="Muller J."/>
            <person name="Pangilinan J."/>
            <person name="Patwardhan R.P."/>
            <person name="Pitluck S."/>
            <person name="Pritham E.J."/>
            <person name="Rechtsteiner A."/>
            <person name="Rho M."/>
            <person name="Rogozin I.B."/>
            <person name="Sakarya O."/>
            <person name="Salamov A."/>
            <person name="Schaack S."/>
            <person name="Shapiro H."/>
            <person name="Shiga Y."/>
            <person name="Skalitzky C."/>
            <person name="Smith Z."/>
            <person name="Souvorov A."/>
            <person name="Sung W."/>
            <person name="Tang Z."/>
            <person name="Tsuchiya D."/>
            <person name="Tu H."/>
            <person name="Vos H."/>
            <person name="Wang M."/>
            <person name="Wolf Y.I."/>
            <person name="Yamagata H."/>
            <person name="Yamada T."/>
            <person name="Ye Y."/>
            <person name="Shaw J.R."/>
            <person name="Andrews J."/>
            <person name="Crease T.J."/>
            <person name="Tang H."/>
            <person name="Lucas S.M."/>
            <person name="Robertson H.M."/>
            <person name="Bork P."/>
            <person name="Koonin E.V."/>
            <person name="Zdobnov E.M."/>
            <person name="Grigoriev I.V."/>
            <person name="Lynch M."/>
            <person name="Boore J.L."/>
        </authorList>
    </citation>
    <scope>NUCLEOTIDE SEQUENCE [LARGE SCALE GENOMIC DNA]</scope>
</reference>
<gene>
    <name evidence="2" type="ORF">DAPPUDRAFT_106477</name>
</gene>
<feature type="compositionally biased region" description="Gly residues" evidence="1">
    <location>
        <begin position="10"/>
        <end position="19"/>
    </location>
</feature>
<dbReference type="InParanoid" id="E9GTW7"/>
<dbReference type="AlphaFoldDB" id="E9GTW7"/>
<accession>E9GTW7</accession>
<feature type="compositionally biased region" description="Low complexity" evidence="1">
    <location>
        <begin position="20"/>
        <end position="35"/>
    </location>
</feature>
<sequence>MAGYYSSQRGYGGSYGSSYGGSSSSAYTSSLRSNYMPPNQKQTKKCLFFAVMTKLERRQLKMSEDIRPSFVQRQVLGAKLLENAKDRRISRNGNNRRCVLM</sequence>